<dbReference type="PROSITE" id="PS00127">
    <property type="entry name" value="RNASE_PANCREATIC"/>
    <property type="match status" value="1"/>
</dbReference>
<comment type="similarity">
    <text evidence="3 11">Belongs to the pancreatic ribonuclease family.</text>
</comment>
<keyword evidence="9" id="KW-1015">Disulfide bond</keyword>
<feature type="chain" id="PRO_5034939667" evidence="11">
    <location>
        <begin position="25"/>
        <end position="146"/>
    </location>
</feature>
<name>A0A8C4L1N3_EQUAS</name>
<keyword evidence="5 11" id="KW-0540">Nuclease</keyword>
<evidence type="ECO:0000256" key="4">
    <source>
        <dbReference type="ARBA" id="ARBA00022525"/>
    </source>
</evidence>
<evidence type="ECO:0000256" key="8">
    <source>
        <dbReference type="ARBA" id="ARBA00022801"/>
    </source>
</evidence>
<dbReference type="GO" id="GO:0003676">
    <property type="term" value="F:nucleic acid binding"/>
    <property type="evidence" value="ECO:0007669"/>
    <property type="project" value="InterPro"/>
</dbReference>
<evidence type="ECO:0000259" key="12">
    <source>
        <dbReference type="SMART" id="SM00092"/>
    </source>
</evidence>
<dbReference type="GO" id="GO:0019731">
    <property type="term" value="P:antibacterial humoral response"/>
    <property type="evidence" value="ECO:0007669"/>
    <property type="project" value="TreeGrafter"/>
</dbReference>
<keyword evidence="10" id="KW-0539">Nucleus</keyword>
<proteinExistence type="inferred from homology"/>
<dbReference type="GO" id="GO:0004519">
    <property type="term" value="F:endonuclease activity"/>
    <property type="evidence" value="ECO:0007669"/>
    <property type="project" value="UniProtKB-KW"/>
</dbReference>
<dbReference type="AlphaFoldDB" id="A0A8C4L1N3"/>
<feature type="signal peptide" evidence="11">
    <location>
        <begin position="1"/>
        <end position="24"/>
    </location>
</feature>
<evidence type="ECO:0000256" key="10">
    <source>
        <dbReference type="ARBA" id="ARBA00023242"/>
    </source>
</evidence>
<reference evidence="13" key="1">
    <citation type="submission" date="2023-03" db="UniProtKB">
        <authorList>
            <consortium name="Ensembl"/>
        </authorList>
    </citation>
    <scope>IDENTIFICATION</scope>
</reference>
<accession>A0A8C4L1N3</accession>
<gene>
    <name evidence="13" type="primary">ANG</name>
</gene>
<dbReference type="PRINTS" id="PR00794">
    <property type="entry name" value="RIBONUCLEASE"/>
</dbReference>
<feature type="domain" description="Ribonuclease A-domain" evidence="12">
    <location>
        <begin position="26"/>
        <end position="143"/>
    </location>
</feature>
<dbReference type="InterPro" id="IPR036816">
    <property type="entry name" value="RNaseA-like_dom_sf"/>
</dbReference>
<dbReference type="GO" id="GO:0005730">
    <property type="term" value="C:nucleolus"/>
    <property type="evidence" value="ECO:0007669"/>
    <property type="project" value="UniProtKB-SubCell"/>
</dbReference>
<evidence type="ECO:0000256" key="5">
    <source>
        <dbReference type="ARBA" id="ARBA00022722"/>
    </source>
</evidence>
<dbReference type="CDD" id="cd06265">
    <property type="entry name" value="RNase_A_canonical"/>
    <property type="match status" value="1"/>
</dbReference>
<evidence type="ECO:0000256" key="1">
    <source>
        <dbReference type="ARBA" id="ARBA00004604"/>
    </source>
</evidence>
<evidence type="ECO:0000256" key="2">
    <source>
        <dbReference type="ARBA" id="ARBA00004613"/>
    </source>
</evidence>
<dbReference type="FunFam" id="3.10.130.10:FF:000001">
    <property type="entry name" value="Ribonuclease pancreatic"/>
    <property type="match status" value="1"/>
</dbReference>
<dbReference type="GO" id="GO:0004540">
    <property type="term" value="F:RNA nuclease activity"/>
    <property type="evidence" value="ECO:0007669"/>
    <property type="project" value="UniProtKB-ARBA"/>
</dbReference>
<dbReference type="Gene3D" id="3.10.130.10">
    <property type="entry name" value="Ribonuclease A-like domain"/>
    <property type="match status" value="1"/>
</dbReference>
<dbReference type="GO" id="GO:0001525">
    <property type="term" value="P:angiogenesis"/>
    <property type="evidence" value="ECO:0007669"/>
    <property type="project" value="TreeGrafter"/>
</dbReference>
<evidence type="ECO:0000256" key="6">
    <source>
        <dbReference type="ARBA" id="ARBA00022729"/>
    </source>
</evidence>
<dbReference type="GO" id="GO:0016787">
    <property type="term" value="F:hydrolase activity"/>
    <property type="evidence" value="ECO:0007669"/>
    <property type="project" value="UniProtKB-KW"/>
</dbReference>
<keyword evidence="6 11" id="KW-0732">Signal</keyword>
<organism evidence="13">
    <name type="scientific">Equus asinus asinus</name>
    <dbReference type="NCBI Taxonomy" id="83772"/>
    <lineage>
        <taxon>Eukaryota</taxon>
        <taxon>Metazoa</taxon>
        <taxon>Chordata</taxon>
        <taxon>Craniata</taxon>
        <taxon>Vertebrata</taxon>
        <taxon>Euteleostomi</taxon>
        <taxon>Mammalia</taxon>
        <taxon>Eutheria</taxon>
        <taxon>Laurasiatheria</taxon>
        <taxon>Perissodactyla</taxon>
        <taxon>Equidae</taxon>
        <taxon>Equus</taxon>
    </lineage>
</organism>
<dbReference type="OMA" id="ICTSHGG"/>
<dbReference type="PANTHER" id="PTHR11437">
    <property type="entry name" value="RIBONUCLEASE"/>
    <property type="match status" value="1"/>
</dbReference>
<dbReference type="PANTHER" id="PTHR11437:SF60">
    <property type="entry name" value="ANGIOGENIN"/>
    <property type="match status" value="1"/>
</dbReference>
<keyword evidence="4" id="KW-0964">Secreted</keyword>
<sequence>MAMSLCPLLLVFVLGLGLTPPSLAQDDSRYRQFLTKHYDANPRGRNDRYCESMMVRRHLTTPCKDTNTFIHSSKSSIKAICGNKNGNPYGETLRISKTRFQVTTCKHAGGSPWPPCRYRATPGFRSIVIACENGLPVHFDESFFRP</sequence>
<dbReference type="Ensembl" id="ENSEAST00005004289.1">
    <property type="protein sequence ID" value="ENSEASP00005003908.1"/>
    <property type="gene ID" value="ENSEASG00005002967.1"/>
</dbReference>
<evidence type="ECO:0000256" key="9">
    <source>
        <dbReference type="ARBA" id="ARBA00023157"/>
    </source>
</evidence>
<comment type="subcellular location">
    <subcellularLocation>
        <location evidence="1">Nucleus</location>
        <location evidence="1">Nucleolus</location>
    </subcellularLocation>
    <subcellularLocation>
        <location evidence="2">Secreted</location>
    </subcellularLocation>
</comment>
<dbReference type="SMART" id="SM00092">
    <property type="entry name" value="RNAse_Pc"/>
    <property type="match status" value="1"/>
</dbReference>
<dbReference type="InterPro" id="IPR023412">
    <property type="entry name" value="RNaseA_domain"/>
</dbReference>
<dbReference type="GO" id="GO:0061844">
    <property type="term" value="P:antimicrobial humoral immune response mediated by antimicrobial peptide"/>
    <property type="evidence" value="ECO:0007669"/>
    <property type="project" value="TreeGrafter"/>
</dbReference>
<dbReference type="Pfam" id="PF00074">
    <property type="entry name" value="RnaseA"/>
    <property type="match status" value="1"/>
</dbReference>
<evidence type="ECO:0000256" key="11">
    <source>
        <dbReference type="RuleBase" id="RU000651"/>
    </source>
</evidence>
<evidence type="ECO:0000256" key="3">
    <source>
        <dbReference type="ARBA" id="ARBA00005600"/>
    </source>
</evidence>
<dbReference type="GO" id="GO:0005615">
    <property type="term" value="C:extracellular space"/>
    <property type="evidence" value="ECO:0007669"/>
    <property type="project" value="TreeGrafter"/>
</dbReference>
<evidence type="ECO:0000256" key="7">
    <source>
        <dbReference type="ARBA" id="ARBA00022759"/>
    </source>
</evidence>
<evidence type="ECO:0000313" key="13">
    <source>
        <dbReference type="Ensembl" id="ENSEASP00005003908.1"/>
    </source>
</evidence>
<dbReference type="SUPFAM" id="SSF54076">
    <property type="entry name" value="RNase A-like"/>
    <property type="match status" value="1"/>
</dbReference>
<dbReference type="InterPro" id="IPR023411">
    <property type="entry name" value="RNaseA_AS"/>
</dbReference>
<protein>
    <submittedName>
        <fullName evidence="13">Angiogenin</fullName>
    </submittedName>
</protein>
<keyword evidence="7 11" id="KW-0255">Endonuclease</keyword>
<dbReference type="GO" id="GO:0050830">
    <property type="term" value="P:defense response to Gram-positive bacterium"/>
    <property type="evidence" value="ECO:0007669"/>
    <property type="project" value="TreeGrafter"/>
</dbReference>
<dbReference type="GO" id="GO:0045087">
    <property type="term" value="P:innate immune response"/>
    <property type="evidence" value="ECO:0007669"/>
    <property type="project" value="TreeGrafter"/>
</dbReference>
<keyword evidence="8 11" id="KW-0378">Hydrolase</keyword>
<dbReference type="InterPro" id="IPR001427">
    <property type="entry name" value="RNaseA"/>
</dbReference>